<feature type="domain" description="RNA polymerase sigma factor 70 region 4 type 2" evidence="6">
    <location>
        <begin position="134"/>
        <end position="186"/>
    </location>
</feature>
<accession>A0A9E5JQA5</accession>
<gene>
    <name evidence="7" type="ORF">G8770_02930</name>
</gene>
<evidence type="ECO:0000256" key="4">
    <source>
        <dbReference type="ARBA" id="ARBA00023163"/>
    </source>
</evidence>
<name>A0A9E5JQA5_9GAMM</name>
<keyword evidence="4" id="KW-0804">Transcription</keyword>
<dbReference type="Pfam" id="PF04542">
    <property type="entry name" value="Sigma70_r2"/>
    <property type="match status" value="1"/>
</dbReference>
<dbReference type="EMBL" id="JAAONZ010000002">
    <property type="protein sequence ID" value="NHO64499.1"/>
    <property type="molecule type" value="Genomic_DNA"/>
</dbReference>
<evidence type="ECO:0000313" key="8">
    <source>
        <dbReference type="Proteomes" id="UP000787472"/>
    </source>
</evidence>
<organism evidence="7 8">
    <name type="scientific">Pseudomaricurvus hydrocarbonicus</name>
    <dbReference type="NCBI Taxonomy" id="1470433"/>
    <lineage>
        <taxon>Bacteria</taxon>
        <taxon>Pseudomonadati</taxon>
        <taxon>Pseudomonadota</taxon>
        <taxon>Gammaproteobacteria</taxon>
        <taxon>Cellvibrionales</taxon>
        <taxon>Cellvibrionaceae</taxon>
        <taxon>Pseudomaricurvus</taxon>
    </lineage>
</organism>
<keyword evidence="8" id="KW-1185">Reference proteome</keyword>
<keyword evidence="3" id="KW-0731">Sigma factor</keyword>
<evidence type="ECO:0000256" key="3">
    <source>
        <dbReference type="ARBA" id="ARBA00023082"/>
    </source>
</evidence>
<dbReference type="InterPro" id="IPR039425">
    <property type="entry name" value="RNA_pol_sigma-70-like"/>
</dbReference>
<dbReference type="CDD" id="cd06171">
    <property type="entry name" value="Sigma70_r4"/>
    <property type="match status" value="1"/>
</dbReference>
<evidence type="ECO:0000259" key="6">
    <source>
        <dbReference type="Pfam" id="PF08281"/>
    </source>
</evidence>
<dbReference type="InterPro" id="IPR014284">
    <property type="entry name" value="RNA_pol_sigma-70_dom"/>
</dbReference>
<protein>
    <submittedName>
        <fullName evidence="7">Sigma-70 family RNA polymerase sigma factor</fullName>
    </submittedName>
</protein>
<evidence type="ECO:0000259" key="5">
    <source>
        <dbReference type="Pfam" id="PF04542"/>
    </source>
</evidence>
<dbReference type="SUPFAM" id="SSF88946">
    <property type="entry name" value="Sigma2 domain of RNA polymerase sigma factors"/>
    <property type="match status" value="1"/>
</dbReference>
<dbReference type="GO" id="GO:0016987">
    <property type="term" value="F:sigma factor activity"/>
    <property type="evidence" value="ECO:0007669"/>
    <property type="project" value="UniProtKB-KW"/>
</dbReference>
<dbReference type="InterPro" id="IPR013324">
    <property type="entry name" value="RNA_pol_sigma_r3/r4-like"/>
</dbReference>
<dbReference type="PANTHER" id="PTHR43133">
    <property type="entry name" value="RNA POLYMERASE ECF-TYPE SIGMA FACTO"/>
    <property type="match status" value="1"/>
</dbReference>
<evidence type="ECO:0000313" key="7">
    <source>
        <dbReference type="EMBL" id="NHO64499.1"/>
    </source>
</evidence>
<proteinExistence type="inferred from homology"/>
<evidence type="ECO:0000256" key="1">
    <source>
        <dbReference type="ARBA" id="ARBA00010641"/>
    </source>
</evidence>
<dbReference type="AlphaFoldDB" id="A0A9E5JQA5"/>
<dbReference type="SUPFAM" id="SSF88659">
    <property type="entry name" value="Sigma3 and sigma4 domains of RNA polymerase sigma factors"/>
    <property type="match status" value="1"/>
</dbReference>
<sequence length="195" mass="22278">MVKKQTNITELGHLQELIEQVAKLRDRQAFSSLFEHYAPLLKSYSLARDPGAYLVADELVQEVLIKVWNKAHLYDAGKANPNTWIFTLARNCRIDYLRRNGRFGNEVTSEDIFDHIEDEQSGPFEQTLQKKTSQQVQNGLGKLPAEQAQVLRKIYMEGKTQQEAALELSLPLGTVKSRIRLALQKLEIIIRGSEK</sequence>
<comment type="similarity">
    <text evidence="1">Belongs to the sigma-70 factor family. ECF subfamily.</text>
</comment>
<dbReference type="NCBIfam" id="TIGR02937">
    <property type="entry name" value="sigma70-ECF"/>
    <property type="match status" value="1"/>
</dbReference>
<dbReference type="InterPro" id="IPR036388">
    <property type="entry name" value="WH-like_DNA-bd_sf"/>
</dbReference>
<dbReference type="InterPro" id="IPR007627">
    <property type="entry name" value="RNA_pol_sigma70_r2"/>
</dbReference>
<keyword evidence="2" id="KW-0805">Transcription regulation</keyword>
<dbReference type="GO" id="GO:0006352">
    <property type="term" value="P:DNA-templated transcription initiation"/>
    <property type="evidence" value="ECO:0007669"/>
    <property type="project" value="InterPro"/>
</dbReference>
<dbReference type="Proteomes" id="UP000787472">
    <property type="component" value="Unassembled WGS sequence"/>
</dbReference>
<dbReference type="InterPro" id="IPR013325">
    <property type="entry name" value="RNA_pol_sigma_r2"/>
</dbReference>
<dbReference type="Gene3D" id="1.10.1740.10">
    <property type="match status" value="1"/>
</dbReference>
<dbReference type="Gene3D" id="1.10.10.10">
    <property type="entry name" value="Winged helix-like DNA-binding domain superfamily/Winged helix DNA-binding domain"/>
    <property type="match status" value="1"/>
</dbReference>
<dbReference type="Pfam" id="PF08281">
    <property type="entry name" value="Sigma70_r4_2"/>
    <property type="match status" value="1"/>
</dbReference>
<dbReference type="RefSeq" id="WP_167181602.1">
    <property type="nucleotide sequence ID" value="NZ_JAAONZ010000002.1"/>
</dbReference>
<reference evidence="7" key="1">
    <citation type="submission" date="2020-03" db="EMBL/GenBank/DDBJ databases">
        <authorList>
            <person name="Guo F."/>
        </authorList>
    </citation>
    <scope>NUCLEOTIDE SEQUENCE</scope>
    <source>
        <strain evidence="7">JCM 30134</strain>
    </source>
</reference>
<comment type="caution">
    <text evidence="7">The sequence shown here is derived from an EMBL/GenBank/DDBJ whole genome shotgun (WGS) entry which is preliminary data.</text>
</comment>
<evidence type="ECO:0000256" key="2">
    <source>
        <dbReference type="ARBA" id="ARBA00023015"/>
    </source>
</evidence>
<feature type="domain" description="RNA polymerase sigma-70 region 2" evidence="5">
    <location>
        <begin position="33"/>
        <end position="102"/>
    </location>
</feature>
<dbReference type="InterPro" id="IPR013249">
    <property type="entry name" value="RNA_pol_sigma70_r4_t2"/>
</dbReference>
<dbReference type="PANTHER" id="PTHR43133:SF62">
    <property type="entry name" value="RNA POLYMERASE SIGMA FACTOR SIGZ"/>
    <property type="match status" value="1"/>
</dbReference>
<dbReference type="GO" id="GO:0003677">
    <property type="term" value="F:DNA binding"/>
    <property type="evidence" value="ECO:0007669"/>
    <property type="project" value="InterPro"/>
</dbReference>